<dbReference type="Pfam" id="PF08631">
    <property type="entry name" value="SPO22"/>
    <property type="match status" value="1"/>
</dbReference>
<comment type="caution">
    <text evidence="2">The sequence shown here is derived from an EMBL/GenBank/DDBJ whole genome shotgun (WGS) entry which is preliminary data.</text>
</comment>
<keyword evidence="1" id="KW-0469">Meiosis</keyword>
<dbReference type="InterPro" id="IPR039057">
    <property type="entry name" value="Spo22/ZIP4"/>
</dbReference>
<organism evidence="2 3">
    <name type="scientific">Extremus antarcticus</name>
    <dbReference type="NCBI Taxonomy" id="702011"/>
    <lineage>
        <taxon>Eukaryota</taxon>
        <taxon>Fungi</taxon>
        <taxon>Dikarya</taxon>
        <taxon>Ascomycota</taxon>
        <taxon>Pezizomycotina</taxon>
        <taxon>Dothideomycetes</taxon>
        <taxon>Dothideomycetidae</taxon>
        <taxon>Mycosphaerellales</taxon>
        <taxon>Extremaceae</taxon>
        <taxon>Extremus</taxon>
    </lineage>
</organism>
<evidence type="ECO:0000256" key="1">
    <source>
        <dbReference type="ARBA" id="ARBA00023254"/>
    </source>
</evidence>
<reference evidence="2" key="1">
    <citation type="submission" date="2023-04" db="EMBL/GenBank/DDBJ databases">
        <title>Black Yeasts Isolated from many extreme environments.</title>
        <authorList>
            <person name="Coleine C."/>
            <person name="Stajich J.E."/>
            <person name="Selbmann L."/>
        </authorList>
    </citation>
    <scope>NUCLEOTIDE SEQUENCE</scope>
    <source>
        <strain evidence="2">CCFEE 5312</strain>
    </source>
</reference>
<dbReference type="Proteomes" id="UP001271007">
    <property type="component" value="Unassembled WGS sequence"/>
</dbReference>
<dbReference type="EMBL" id="JAWDJX010000006">
    <property type="protein sequence ID" value="KAK3056402.1"/>
    <property type="molecule type" value="Genomic_DNA"/>
</dbReference>
<evidence type="ECO:0000313" key="3">
    <source>
        <dbReference type="Proteomes" id="UP001271007"/>
    </source>
</evidence>
<accession>A0AAJ0GF94</accession>
<dbReference type="AlphaFoldDB" id="A0AAJ0GF94"/>
<dbReference type="GO" id="GO:0090173">
    <property type="term" value="P:regulation of synaptonemal complex assembly"/>
    <property type="evidence" value="ECO:0007669"/>
    <property type="project" value="InterPro"/>
</dbReference>
<gene>
    <name evidence="2" type="primary">SPO22_1</name>
    <name evidence="2" type="ORF">LTR09_002909</name>
</gene>
<name>A0AAJ0GF94_9PEZI</name>
<dbReference type="PANTHER" id="PTHR40375">
    <property type="entry name" value="SPORULATION-SPECIFIC PROTEIN 22"/>
    <property type="match status" value="1"/>
</dbReference>
<evidence type="ECO:0000313" key="2">
    <source>
        <dbReference type="EMBL" id="KAK3056402.1"/>
    </source>
</evidence>
<proteinExistence type="predicted"/>
<keyword evidence="3" id="KW-1185">Reference proteome</keyword>
<dbReference type="InterPro" id="IPR013940">
    <property type="entry name" value="Spo22/ZIP4/TEX11"/>
</dbReference>
<dbReference type="PANTHER" id="PTHR40375:SF2">
    <property type="entry name" value="SPORULATION-SPECIFIC PROTEIN 22"/>
    <property type="match status" value="1"/>
</dbReference>
<sequence>MAPLRPVKKDGASEQRADGILASARTAVKALKSRDGVQSELRQELENHVKRSFPVPISTAIANRLSEFDHLGCNLWNAATNLLREDEQQQASDDSRERHRGPLQTILRTFAFLLLDTAHHATARRSKDMDQQIRNFRIGLKACRFCLDQNELQLAVKLLERCAEHVNTVETESPLVRMHNDHDEANHRETKLAGMVSEYYLLRMTHAFKADRIDLADHFFDKLSISGVAQPIIAELTAQLCFDAGKTLVKRGSVDLSIKWLDRALSALDGCGVEDLSMDSSELRLAITSTLGGFTNSRVLLQN</sequence>
<dbReference type="GO" id="GO:0051321">
    <property type="term" value="P:meiotic cell cycle"/>
    <property type="evidence" value="ECO:0007669"/>
    <property type="project" value="UniProtKB-KW"/>
</dbReference>
<protein>
    <submittedName>
        <fullName evidence="2">Sporulation-specific protein 22</fullName>
    </submittedName>
</protein>